<evidence type="ECO:0000256" key="6">
    <source>
        <dbReference type="ARBA" id="ARBA00022884"/>
    </source>
</evidence>
<dbReference type="GO" id="GO:0030677">
    <property type="term" value="C:ribonuclease P complex"/>
    <property type="evidence" value="ECO:0007669"/>
    <property type="project" value="TreeGrafter"/>
</dbReference>
<evidence type="ECO:0000256" key="2">
    <source>
        <dbReference type="ARBA" id="ARBA00022694"/>
    </source>
</evidence>
<dbReference type="EMBL" id="NVQC01000009">
    <property type="protein sequence ID" value="PTL36915.1"/>
    <property type="molecule type" value="Genomic_DNA"/>
</dbReference>
<name>A0A2T4U0M4_9BACT</name>
<dbReference type="InterPro" id="IPR000100">
    <property type="entry name" value="RNase_P"/>
</dbReference>
<dbReference type="PROSITE" id="PS00648">
    <property type="entry name" value="RIBONUCLEASE_P"/>
    <property type="match status" value="1"/>
</dbReference>
<dbReference type="GO" id="GO:0004526">
    <property type="term" value="F:ribonuclease P activity"/>
    <property type="evidence" value="ECO:0007669"/>
    <property type="project" value="InterPro"/>
</dbReference>
<dbReference type="PANTHER" id="PTHR33992">
    <property type="entry name" value="RIBONUCLEASE P PROTEIN COMPONENT"/>
    <property type="match status" value="1"/>
</dbReference>
<gene>
    <name evidence="7" type="ORF">CLG94_01190</name>
</gene>
<reference evidence="8" key="2">
    <citation type="journal article" date="2018" name="Environ. Microbiol.">
        <title>Bloom of a denitrifying methanotroph, 'Candidatus Methylomirabilis limnetica', in a deep stratified lake.</title>
        <authorList>
            <person name="Graf J.S."/>
            <person name="Mayr M.J."/>
            <person name="Marchant H.K."/>
            <person name="Tienken D."/>
            <person name="Hach P.F."/>
            <person name="Brand A."/>
            <person name="Schubert C.J."/>
            <person name="Kuypers M.M."/>
            <person name="Milucka J."/>
        </authorList>
    </citation>
    <scope>NUCLEOTIDE SEQUENCE [LARGE SCALE GENOMIC DNA]</scope>
    <source>
        <strain evidence="8">Zug</strain>
    </source>
</reference>
<evidence type="ECO:0000256" key="4">
    <source>
        <dbReference type="ARBA" id="ARBA00022759"/>
    </source>
</evidence>
<dbReference type="GO" id="GO:0042781">
    <property type="term" value="F:3'-tRNA processing endoribonuclease activity"/>
    <property type="evidence" value="ECO:0007669"/>
    <property type="project" value="TreeGrafter"/>
</dbReference>
<dbReference type="InterPro" id="IPR020539">
    <property type="entry name" value="RNase_P_CS"/>
</dbReference>
<organism evidence="7 8">
    <name type="scientific">Candidatus Methylomirabilis limnetica</name>
    <dbReference type="NCBI Taxonomy" id="2033718"/>
    <lineage>
        <taxon>Bacteria</taxon>
        <taxon>Candidatus Methylomirabilota</taxon>
        <taxon>Candidatus Methylomirabilia</taxon>
        <taxon>Candidatus Methylomirabilales</taxon>
        <taxon>Candidatus Methylomirabilaceae</taxon>
        <taxon>Candidatus Methylomirabilis</taxon>
    </lineage>
</organism>
<proteinExistence type="predicted"/>
<evidence type="ECO:0000256" key="1">
    <source>
        <dbReference type="ARBA" id="ARBA00002663"/>
    </source>
</evidence>
<dbReference type="GO" id="GO:0000049">
    <property type="term" value="F:tRNA binding"/>
    <property type="evidence" value="ECO:0007669"/>
    <property type="project" value="InterPro"/>
</dbReference>
<keyword evidence="6" id="KW-0694">RNA-binding</keyword>
<evidence type="ECO:0000256" key="3">
    <source>
        <dbReference type="ARBA" id="ARBA00022722"/>
    </source>
</evidence>
<comment type="function">
    <text evidence="1">RNaseP catalyzes the removal of the 5'-leader sequence from pre-tRNA to produce the mature 5'-terminus. It can also cleave other RNA substrates such as 4.5S RNA. The protein component plays an auxiliary but essential role in vivo by binding to the 5'-leader sequence and broadening the substrate specificity of the ribozyme.</text>
</comment>
<comment type="caution">
    <text evidence="7">The sequence shown here is derived from an EMBL/GenBank/DDBJ whole genome shotgun (WGS) entry which is preliminary data.</text>
</comment>
<dbReference type="Proteomes" id="UP000241436">
    <property type="component" value="Unassembled WGS sequence"/>
</dbReference>
<accession>A0A2T4U0M4</accession>
<dbReference type="AlphaFoldDB" id="A0A2T4U0M4"/>
<keyword evidence="5" id="KW-0378">Hydrolase</keyword>
<dbReference type="Gene3D" id="3.30.230.10">
    <property type="match status" value="1"/>
</dbReference>
<dbReference type="SUPFAM" id="SSF54211">
    <property type="entry name" value="Ribosomal protein S5 domain 2-like"/>
    <property type="match status" value="1"/>
</dbReference>
<dbReference type="Pfam" id="PF00825">
    <property type="entry name" value="Ribonuclease_P"/>
    <property type="match status" value="1"/>
</dbReference>
<evidence type="ECO:0000256" key="5">
    <source>
        <dbReference type="ARBA" id="ARBA00022801"/>
    </source>
</evidence>
<protein>
    <submittedName>
        <fullName evidence="7">Uncharacterized protein</fullName>
    </submittedName>
</protein>
<evidence type="ECO:0000313" key="7">
    <source>
        <dbReference type="EMBL" id="PTL36915.1"/>
    </source>
</evidence>
<dbReference type="InterPro" id="IPR020568">
    <property type="entry name" value="Ribosomal_Su5_D2-typ_SF"/>
</dbReference>
<dbReference type="InterPro" id="IPR014721">
    <property type="entry name" value="Ribsml_uS5_D2-typ_fold_subgr"/>
</dbReference>
<dbReference type="PANTHER" id="PTHR33992:SF1">
    <property type="entry name" value="RIBONUCLEASE P PROTEIN COMPONENT"/>
    <property type="match status" value="1"/>
</dbReference>
<reference evidence="7 8" key="1">
    <citation type="submission" date="2017-09" db="EMBL/GenBank/DDBJ databases">
        <title>Bloom of a denitrifying methanotroph, Candidatus Methylomirabilis limnetica, in a deep stratified lake.</title>
        <authorList>
            <person name="Graf J.S."/>
            <person name="Marchant H.K."/>
            <person name="Tienken D."/>
            <person name="Hach P.F."/>
            <person name="Brand A."/>
            <person name="Schubert C.J."/>
            <person name="Kuypers M.M."/>
            <person name="Milucka J."/>
        </authorList>
    </citation>
    <scope>NUCLEOTIDE SEQUENCE [LARGE SCALE GENOMIC DNA]</scope>
    <source>
        <strain evidence="7 8">Zug</strain>
    </source>
</reference>
<keyword evidence="8" id="KW-1185">Reference proteome</keyword>
<keyword evidence="2" id="KW-0819">tRNA processing</keyword>
<sequence>MAERSSVEEGQKAEKDSPCELALRFHRALPPQSLSSARDRSVEMRKSELGRAARLRRACSSGYFTLYAGFPSTKKQELRLAFGARVGTAPVRNKAKRMARETFRLNRHQLPMGIEVLISAKKGIGALSRRDMRWQILDLFKHACKLSPPSASEAVRPDDASEHR</sequence>
<keyword evidence="4" id="KW-0255">Endonuclease</keyword>
<evidence type="ECO:0000313" key="8">
    <source>
        <dbReference type="Proteomes" id="UP000241436"/>
    </source>
</evidence>
<keyword evidence="3" id="KW-0540">Nuclease</keyword>